<name>A0AAD0DVJ3_9PSED</name>
<accession>A0AAD0DVJ3</accession>
<dbReference type="Proteomes" id="UP000236903">
    <property type="component" value="Chromosome"/>
</dbReference>
<reference evidence="1 2" key="1">
    <citation type="submission" date="2018-02" db="EMBL/GenBank/DDBJ databases">
        <title>Comparative genomics of Pseudomonas syringae.</title>
        <authorList>
            <person name="Hulin M.T."/>
        </authorList>
    </citation>
    <scope>NUCLEOTIDE SEQUENCE [LARGE SCALE GENOMIC DNA]</scope>
    <source>
        <strain evidence="1 2">R2leaf</strain>
    </source>
</reference>
<dbReference type="KEGG" id="pavl:BKM03_05915"/>
<evidence type="ECO:0000313" key="2">
    <source>
        <dbReference type="Proteomes" id="UP000236903"/>
    </source>
</evidence>
<proteinExistence type="predicted"/>
<sequence length="78" mass="8378">MLISNSDRRSAGALLKGFRCASEREFLIPVVQSEAQVILKLTAGTSSSGSIVIRCFDSNSVGAFEASVLQFMIVSQHN</sequence>
<gene>
    <name evidence="1" type="ORF">BKM03_05915</name>
</gene>
<protein>
    <submittedName>
        <fullName evidence="1">Uncharacterized protein</fullName>
    </submittedName>
</protein>
<dbReference type="EMBL" id="CP026562">
    <property type="protein sequence ID" value="AVB18826.1"/>
    <property type="molecule type" value="Genomic_DNA"/>
</dbReference>
<dbReference type="AlphaFoldDB" id="A0AAD0DVJ3"/>
<organism evidence="1 2">
    <name type="scientific">Pseudomonas avellanae</name>
    <dbReference type="NCBI Taxonomy" id="46257"/>
    <lineage>
        <taxon>Bacteria</taxon>
        <taxon>Pseudomonadati</taxon>
        <taxon>Pseudomonadota</taxon>
        <taxon>Gammaproteobacteria</taxon>
        <taxon>Pseudomonadales</taxon>
        <taxon>Pseudomonadaceae</taxon>
        <taxon>Pseudomonas</taxon>
    </lineage>
</organism>
<evidence type="ECO:0000313" key="1">
    <source>
        <dbReference type="EMBL" id="AVB18826.1"/>
    </source>
</evidence>